<dbReference type="Gene3D" id="3.90.70.130">
    <property type="match status" value="1"/>
</dbReference>
<dbReference type="OrthoDB" id="288987at2759"/>
<keyword evidence="4" id="KW-1185">Reference proteome</keyword>
<gene>
    <name evidence="3" type="ORF">B0A55_08526</name>
</gene>
<accession>A0A4U0WZH3</accession>
<dbReference type="Proteomes" id="UP000309340">
    <property type="component" value="Unassembled WGS sequence"/>
</dbReference>
<organism evidence="3 4">
    <name type="scientific">Friedmanniomyces simplex</name>
    <dbReference type="NCBI Taxonomy" id="329884"/>
    <lineage>
        <taxon>Eukaryota</taxon>
        <taxon>Fungi</taxon>
        <taxon>Dikarya</taxon>
        <taxon>Ascomycota</taxon>
        <taxon>Pezizomycotina</taxon>
        <taxon>Dothideomycetes</taxon>
        <taxon>Dothideomycetidae</taxon>
        <taxon>Mycosphaerellales</taxon>
        <taxon>Teratosphaeriaceae</taxon>
        <taxon>Friedmanniomyces</taxon>
    </lineage>
</organism>
<evidence type="ECO:0000313" key="3">
    <source>
        <dbReference type="EMBL" id="TKA68268.1"/>
    </source>
</evidence>
<protein>
    <recommendedName>
        <fullName evidence="2">UFSP1/2/DUB catalytic domain-containing protein</fullName>
    </recommendedName>
</protein>
<sequence length="279" mass="30849">MKDHPISPRTAALLATEDDRNTLRNIIPQLAHLLQHSPNLHLALLAHPSIPQISKLNPTEGQWCGYRNLQMLCLALHDCLPSTSPARERLETKPTIPHLQALIEDAWSRGHNPAGREHLGGRIVGTTKFVGTPEAEALLLSLGVPCTGRAFRGPQAWSELLEAVEEYFSASIAVPAAEGEQRKVDGGEVHMTSRPPIFLQRPGHSVTVIGTSRSKTGKRHLLIFDPAWSPPAVLRKAAPLTCEECKGLSAKWTLRQYRKSETYLKKWKAFETLSVDLDP</sequence>
<dbReference type="EMBL" id="NAJQ01000520">
    <property type="protein sequence ID" value="TKA68268.1"/>
    <property type="molecule type" value="Genomic_DNA"/>
</dbReference>
<comment type="caution">
    <text evidence="3">The sequence shown here is derived from an EMBL/GenBank/DDBJ whole genome shotgun (WGS) entry which is preliminary data.</text>
</comment>
<dbReference type="STRING" id="329884.A0A4U0WZH3"/>
<reference evidence="3 4" key="1">
    <citation type="submission" date="2017-03" db="EMBL/GenBank/DDBJ databases">
        <title>Genomes of endolithic fungi from Antarctica.</title>
        <authorList>
            <person name="Coleine C."/>
            <person name="Masonjones S."/>
            <person name="Stajich J.E."/>
        </authorList>
    </citation>
    <scope>NUCLEOTIDE SEQUENCE [LARGE SCALE GENOMIC DNA]</scope>
    <source>
        <strain evidence="3 4">CCFEE 5184</strain>
    </source>
</reference>
<evidence type="ECO:0000313" key="4">
    <source>
        <dbReference type="Proteomes" id="UP000309340"/>
    </source>
</evidence>
<feature type="domain" description="UFSP1/2/DUB catalytic" evidence="2">
    <location>
        <begin position="59"/>
        <end position="271"/>
    </location>
</feature>
<dbReference type="InterPro" id="IPR012462">
    <property type="entry name" value="UFSP1/2_DUB_cat"/>
</dbReference>
<evidence type="ECO:0000259" key="2">
    <source>
        <dbReference type="Pfam" id="PF07910"/>
    </source>
</evidence>
<name>A0A4U0WZH3_9PEZI</name>
<dbReference type="AlphaFoldDB" id="A0A4U0WZH3"/>
<evidence type="ECO:0000256" key="1">
    <source>
        <dbReference type="ARBA" id="ARBA00022801"/>
    </source>
</evidence>
<keyword evidence="1" id="KW-0378">Hydrolase</keyword>
<dbReference type="Pfam" id="PF07910">
    <property type="entry name" value="Peptidase_C78"/>
    <property type="match status" value="1"/>
</dbReference>
<dbReference type="GO" id="GO:0016787">
    <property type="term" value="F:hydrolase activity"/>
    <property type="evidence" value="ECO:0007669"/>
    <property type="project" value="UniProtKB-KW"/>
</dbReference>
<proteinExistence type="predicted"/>